<feature type="compositionally biased region" description="Low complexity" evidence="1">
    <location>
        <begin position="311"/>
        <end position="323"/>
    </location>
</feature>
<dbReference type="InParanoid" id="A0A066VGW3"/>
<dbReference type="RefSeq" id="XP_013241063.1">
    <property type="nucleotide sequence ID" value="XM_013385609.1"/>
</dbReference>
<sequence length="582" mass="61648">MNAAWCTNIRDGMHVCSDGPSSDDDVDAGAIAKQGVLSGTSQQRQAQETARGKGEDGGDGDDDDDDDPEAHISFIETPFTIAARNAHASAKARAATVRYAAAAAASYSQRQPRYRADADIQAGGPRPFLGTREKPPLVRAVLRLAPFPPAALTPALDRLAAAASQKPSEQRQRQRGKQHPTQMQMRLTFDPAARDGVCEPAHTRTHMRREKGHGEAHLSTETARRSETYQLSEQHGYGRGFGVHGNAEAVAHDVEEASAAPQASQLSARDITTTTKTTDAQALVEAPERSCYGDLAPPGTLERVSSHAFYHRGPPSSGRSSSAPRHRRQSKSANLFRTVIPRPQMEADEAQGQAVDADRGTPFVAGVEPTSSPSTHAGPHKRTRERECELVQAMPPHLWSTLWASRLGTSRGGAAASCISARAAAASAVQRTVPLQGAASAHFRLCGLTNGGGTSTGTSSNGSRESSIPPGPLVSSPIHNEHRDDSWACTTVSSRSAPTPKPGSSTRPRGPSSPSPAEPPPHLLTSSPSSLSPPPPHSPSRSKLLLTASPQNVQVLQTKVSAGRGAQRRLALFEPSPMRPRP</sequence>
<comment type="caution">
    <text evidence="2">The sequence shown here is derived from an EMBL/GenBank/DDBJ whole genome shotgun (WGS) entry which is preliminary data.</text>
</comment>
<feature type="region of interest" description="Disordered" evidence="1">
    <location>
        <begin position="12"/>
        <end position="70"/>
    </location>
</feature>
<dbReference type="EMBL" id="JMSN01000103">
    <property type="protein sequence ID" value="KDN39543.1"/>
    <property type="molecule type" value="Genomic_DNA"/>
</dbReference>
<dbReference type="AlphaFoldDB" id="A0A066VGW3"/>
<feature type="compositionally biased region" description="Polar residues" evidence="1">
    <location>
        <begin position="37"/>
        <end position="48"/>
    </location>
</feature>
<feature type="region of interest" description="Disordered" evidence="1">
    <location>
        <begin position="160"/>
        <end position="184"/>
    </location>
</feature>
<dbReference type="HOGENOM" id="CLU_468661_0_0_1"/>
<evidence type="ECO:0000256" key="1">
    <source>
        <dbReference type="SAM" id="MobiDB-lite"/>
    </source>
</evidence>
<protein>
    <submittedName>
        <fullName evidence="2">Uncharacterized protein</fullName>
    </submittedName>
</protein>
<feature type="compositionally biased region" description="Polar residues" evidence="1">
    <location>
        <begin position="548"/>
        <end position="560"/>
    </location>
</feature>
<dbReference type="GeneID" id="25261274"/>
<organism evidence="2 3">
    <name type="scientific">Tilletiaria anomala (strain ATCC 24038 / CBS 436.72 / UBC 951)</name>
    <dbReference type="NCBI Taxonomy" id="1037660"/>
    <lineage>
        <taxon>Eukaryota</taxon>
        <taxon>Fungi</taxon>
        <taxon>Dikarya</taxon>
        <taxon>Basidiomycota</taxon>
        <taxon>Ustilaginomycotina</taxon>
        <taxon>Exobasidiomycetes</taxon>
        <taxon>Georgefischeriales</taxon>
        <taxon>Tilletiariaceae</taxon>
        <taxon>Tilletiaria</taxon>
    </lineage>
</organism>
<reference evidence="2 3" key="1">
    <citation type="submission" date="2014-05" db="EMBL/GenBank/DDBJ databases">
        <title>Draft genome sequence of a rare smut relative, Tilletiaria anomala UBC 951.</title>
        <authorList>
            <consortium name="DOE Joint Genome Institute"/>
            <person name="Toome M."/>
            <person name="Kuo A."/>
            <person name="Henrissat B."/>
            <person name="Lipzen A."/>
            <person name="Tritt A."/>
            <person name="Yoshinaga Y."/>
            <person name="Zane M."/>
            <person name="Barry K."/>
            <person name="Grigoriev I.V."/>
            <person name="Spatafora J.W."/>
            <person name="Aimea M.C."/>
        </authorList>
    </citation>
    <scope>NUCLEOTIDE SEQUENCE [LARGE SCALE GENOMIC DNA]</scope>
    <source>
        <strain evidence="2 3">UBC 951</strain>
    </source>
</reference>
<feature type="region of interest" description="Disordered" evidence="1">
    <location>
        <begin position="106"/>
        <end position="131"/>
    </location>
</feature>
<gene>
    <name evidence="2" type="ORF">K437DRAFT_10795</name>
</gene>
<feature type="region of interest" description="Disordered" evidence="1">
    <location>
        <begin position="308"/>
        <end position="336"/>
    </location>
</feature>
<feature type="compositionally biased region" description="Acidic residues" evidence="1">
    <location>
        <begin position="57"/>
        <end position="68"/>
    </location>
</feature>
<accession>A0A066VGW3</accession>
<name>A0A066VGW3_TILAU</name>
<feature type="region of interest" description="Disordered" evidence="1">
    <location>
        <begin position="203"/>
        <end position="225"/>
    </location>
</feature>
<keyword evidence="3" id="KW-1185">Reference proteome</keyword>
<dbReference type="Proteomes" id="UP000027361">
    <property type="component" value="Unassembled WGS sequence"/>
</dbReference>
<feature type="region of interest" description="Disordered" evidence="1">
    <location>
        <begin position="450"/>
        <end position="582"/>
    </location>
</feature>
<evidence type="ECO:0000313" key="3">
    <source>
        <dbReference type="Proteomes" id="UP000027361"/>
    </source>
</evidence>
<proteinExistence type="predicted"/>
<feature type="compositionally biased region" description="Basic and acidic residues" evidence="1">
    <location>
        <begin position="212"/>
        <end position="225"/>
    </location>
</feature>
<feature type="compositionally biased region" description="Polar residues" evidence="1">
    <location>
        <begin position="488"/>
        <end position="497"/>
    </location>
</feature>
<evidence type="ECO:0000313" key="2">
    <source>
        <dbReference type="EMBL" id="KDN39543.1"/>
    </source>
</evidence>
<feature type="compositionally biased region" description="Pro residues" evidence="1">
    <location>
        <begin position="511"/>
        <end position="522"/>
    </location>
</feature>